<protein>
    <submittedName>
        <fullName evidence="1">Uncharacterized protein</fullName>
    </submittedName>
</protein>
<dbReference type="Proteomes" id="UP000828941">
    <property type="component" value="Chromosome 9"/>
</dbReference>
<dbReference type="EMBL" id="CM039434">
    <property type="protein sequence ID" value="KAI4322104.1"/>
    <property type="molecule type" value="Genomic_DNA"/>
</dbReference>
<evidence type="ECO:0000313" key="1">
    <source>
        <dbReference type="EMBL" id="KAI4322104.1"/>
    </source>
</evidence>
<comment type="caution">
    <text evidence="1">The sequence shown here is derived from an EMBL/GenBank/DDBJ whole genome shotgun (WGS) entry which is preliminary data.</text>
</comment>
<proteinExistence type="predicted"/>
<keyword evidence="2" id="KW-1185">Reference proteome</keyword>
<sequence length="380" mass="41763">MAVRLNTEELFLPHKDDDIPSQHQIPTTTTSPLKLEPQVLPPHLHRFDSHLTRDSLLQTNDKDEDFIAEFTRQMAHFMFRDDHQLSFSSVASDKNLEMSWDSMDSPQSTLWPPLGSPEGPLQESSPPATPANSKPSCAWDTQRVLRMFEKKINLDERGHSKHSNGNGIQSSKDVNVSLGLCSNRALIDQQIRAIQERVQRQKGERQSRAPAHTVQSPSKQQIQQFHKKGQSNGGTRNGNGRRARPTPPALFSCNTRPQQQGGSGMRAVLLGGSSSRSGSCGTGVFFPGGSSAPSEPRKKTECSSVLIPARVVQALQQHFDQMAATRGPKGVNFPTLHDVVVSGRDGMYSLKKIESGKAAAAGAGNMQNDTNLVLPQEWTY</sequence>
<evidence type="ECO:0000313" key="2">
    <source>
        <dbReference type="Proteomes" id="UP000828941"/>
    </source>
</evidence>
<reference evidence="1 2" key="1">
    <citation type="journal article" date="2022" name="DNA Res.">
        <title>Chromosomal-level genome assembly of the orchid tree Bauhinia variegata (Leguminosae; Cercidoideae) supports the allotetraploid origin hypothesis of Bauhinia.</title>
        <authorList>
            <person name="Zhong Y."/>
            <person name="Chen Y."/>
            <person name="Zheng D."/>
            <person name="Pang J."/>
            <person name="Liu Y."/>
            <person name="Luo S."/>
            <person name="Meng S."/>
            <person name="Qian L."/>
            <person name="Wei D."/>
            <person name="Dai S."/>
            <person name="Zhou R."/>
        </authorList>
    </citation>
    <scope>NUCLEOTIDE SEQUENCE [LARGE SCALE GENOMIC DNA]</scope>
    <source>
        <strain evidence="1">BV-YZ2020</strain>
    </source>
</reference>
<accession>A0ACB9MF57</accession>
<gene>
    <name evidence="1" type="ORF">L6164_021824</name>
</gene>
<organism evidence="1 2">
    <name type="scientific">Bauhinia variegata</name>
    <name type="common">Purple orchid tree</name>
    <name type="synonym">Phanera variegata</name>
    <dbReference type="NCBI Taxonomy" id="167791"/>
    <lineage>
        <taxon>Eukaryota</taxon>
        <taxon>Viridiplantae</taxon>
        <taxon>Streptophyta</taxon>
        <taxon>Embryophyta</taxon>
        <taxon>Tracheophyta</taxon>
        <taxon>Spermatophyta</taxon>
        <taxon>Magnoliopsida</taxon>
        <taxon>eudicotyledons</taxon>
        <taxon>Gunneridae</taxon>
        <taxon>Pentapetalae</taxon>
        <taxon>rosids</taxon>
        <taxon>fabids</taxon>
        <taxon>Fabales</taxon>
        <taxon>Fabaceae</taxon>
        <taxon>Cercidoideae</taxon>
        <taxon>Cercideae</taxon>
        <taxon>Bauhiniinae</taxon>
        <taxon>Bauhinia</taxon>
    </lineage>
</organism>
<name>A0ACB9MF57_BAUVA</name>